<keyword evidence="7" id="KW-0406">Ion transport</keyword>
<dbReference type="InterPro" id="IPR002524">
    <property type="entry name" value="Cation_efflux"/>
</dbReference>
<keyword evidence="5" id="KW-0864">Zinc transport</keyword>
<keyword evidence="5" id="KW-0862">Zinc</keyword>
<dbReference type="Proteomes" id="UP000285301">
    <property type="component" value="Unassembled WGS sequence"/>
</dbReference>
<dbReference type="InterPro" id="IPR027470">
    <property type="entry name" value="Cation_efflux_CTD"/>
</dbReference>
<dbReference type="PANTHER" id="PTHR11562">
    <property type="entry name" value="CATION EFFLUX PROTEIN/ ZINC TRANSPORTER"/>
    <property type="match status" value="1"/>
</dbReference>
<organism evidence="12 13">
    <name type="scientific">Dinothrombium tinctorium</name>
    <dbReference type="NCBI Taxonomy" id="1965070"/>
    <lineage>
        <taxon>Eukaryota</taxon>
        <taxon>Metazoa</taxon>
        <taxon>Ecdysozoa</taxon>
        <taxon>Arthropoda</taxon>
        <taxon>Chelicerata</taxon>
        <taxon>Arachnida</taxon>
        <taxon>Acari</taxon>
        <taxon>Acariformes</taxon>
        <taxon>Trombidiformes</taxon>
        <taxon>Prostigmata</taxon>
        <taxon>Anystina</taxon>
        <taxon>Parasitengona</taxon>
        <taxon>Trombidioidea</taxon>
        <taxon>Trombidiidae</taxon>
        <taxon>Dinothrombium</taxon>
    </lineage>
</organism>
<feature type="domain" description="Cation efflux protein cytoplasmic" evidence="11">
    <location>
        <begin position="105"/>
        <end position="180"/>
    </location>
</feature>
<keyword evidence="4 9" id="KW-0812">Transmembrane</keyword>
<comment type="subcellular location">
    <subcellularLocation>
        <location evidence="1">Membrane</location>
        <topology evidence="1">Multi-pass membrane protein</topology>
    </subcellularLocation>
</comment>
<reference evidence="12 13" key="1">
    <citation type="journal article" date="2018" name="Gigascience">
        <title>Genomes of trombidid mites reveal novel predicted allergens and laterally-transferred genes associated with secondary metabolism.</title>
        <authorList>
            <person name="Dong X."/>
            <person name="Chaisiri K."/>
            <person name="Xia D."/>
            <person name="Armstrong S.D."/>
            <person name="Fang Y."/>
            <person name="Donnelly M.J."/>
            <person name="Kadowaki T."/>
            <person name="McGarry J.W."/>
            <person name="Darby A.C."/>
            <person name="Makepeace B.L."/>
        </authorList>
    </citation>
    <scope>NUCLEOTIDE SEQUENCE [LARGE SCALE GENOMIC DNA]</scope>
    <source>
        <strain evidence="12">UoL-WK</strain>
    </source>
</reference>
<keyword evidence="6 9" id="KW-1133">Transmembrane helix</keyword>
<dbReference type="PANTHER" id="PTHR11562:SF84">
    <property type="entry name" value="LD05335P"/>
    <property type="match status" value="1"/>
</dbReference>
<comment type="similarity">
    <text evidence="2">Belongs to the cation diffusion facilitator (CDF) transporter (TC 2.A.4) family. SLC30A subfamily.</text>
</comment>
<dbReference type="OrthoDB" id="9944568at2759"/>
<dbReference type="Pfam" id="PF16916">
    <property type="entry name" value="ZT_dimer"/>
    <property type="match status" value="1"/>
</dbReference>
<evidence type="ECO:0000256" key="8">
    <source>
        <dbReference type="ARBA" id="ARBA00023136"/>
    </source>
</evidence>
<comment type="caution">
    <text evidence="12">The sequence shown here is derived from an EMBL/GenBank/DDBJ whole genome shotgun (WGS) entry which is preliminary data.</text>
</comment>
<evidence type="ECO:0000256" key="4">
    <source>
        <dbReference type="ARBA" id="ARBA00022692"/>
    </source>
</evidence>
<feature type="domain" description="Cation efflux protein transmembrane" evidence="10">
    <location>
        <begin position="32"/>
        <end position="101"/>
    </location>
</feature>
<keyword evidence="3" id="KW-0813">Transport</keyword>
<evidence type="ECO:0000256" key="9">
    <source>
        <dbReference type="SAM" id="Phobius"/>
    </source>
</evidence>
<evidence type="ECO:0000259" key="10">
    <source>
        <dbReference type="Pfam" id="PF01545"/>
    </source>
</evidence>
<dbReference type="InterPro" id="IPR058533">
    <property type="entry name" value="Cation_efflux_TM"/>
</dbReference>
<dbReference type="InterPro" id="IPR027469">
    <property type="entry name" value="Cation_efflux_TMD_sf"/>
</dbReference>
<keyword evidence="8 9" id="KW-0472">Membrane</keyword>
<accession>A0A443QEH0</accession>
<gene>
    <name evidence="12" type="ORF">B4U79_04977</name>
</gene>
<dbReference type="SUPFAM" id="SSF160240">
    <property type="entry name" value="Cation efflux protein cytoplasmic domain-like"/>
    <property type="match status" value="1"/>
</dbReference>
<dbReference type="STRING" id="1965070.A0A443QEH0"/>
<evidence type="ECO:0000256" key="7">
    <source>
        <dbReference type="ARBA" id="ARBA00023065"/>
    </source>
</evidence>
<dbReference type="GO" id="GO:0005886">
    <property type="term" value="C:plasma membrane"/>
    <property type="evidence" value="ECO:0007669"/>
    <property type="project" value="TreeGrafter"/>
</dbReference>
<dbReference type="EMBL" id="NCKU01009215">
    <property type="protein sequence ID" value="RWS01428.1"/>
    <property type="molecule type" value="Genomic_DNA"/>
</dbReference>
<evidence type="ECO:0000256" key="2">
    <source>
        <dbReference type="ARBA" id="ARBA00008873"/>
    </source>
</evidence>
<name>A0A443QEH0_9ACAR</name>
<sequence>MGFILNGCHCSFRHNHGNSEEQVIKSGASLHGHSHMNMNVRAAFIHIIGDFLQSVGALIAAIIIYFKPDYKIADPICTFVFSIIVICTTLNILKDAFFILMEAFPKTIDYVSVKKSLEDIEGVKMVHSLHIWTLSLEKMVLSVHLAVVENINTDMILHKAEQLLRRSFGIYYTTIQIEKYDALTMTNCMVCQSP</sequence>
<keyword evidence="13" id="KW-1185">Reference proteome</keyword>
<dbReference type="SUPFAM" id="SSF161111">
    <property type="entry name" value="Cation efflux protein transmembrane domain-like"/>
    <property type="match status" value="1"/>
</dbReference>
<evidence type="ECO:0000256" key="3">
    <source>
        <dbReference type="ARBA" id="ARBA00022448"/>
    </source>
</evidence>
<feature type="transmembrane region" description="Helical" evidence="9">
    <location>
        <begin position="72"/>
        <end position="93"/>
    </location>
</feature>
<dbReference type="Gene3D" id="1.20.1510.10">
    <property type="entry name" value="Cation efflux protein transmembrane domain"/>
    <property type="match status" value="1"/>
</dbReference>
<dbReference type="InterPro" id="IPR036837">
    <property type="entry name" value="Cation_efflux_CTD_sf"/>
</dbReference>
<evidence type="ECO:0000256" key="6">
    <source>
        <dbReference type="ARBA" id="ARBA00022989"/>
    </source>
</evidence>
<proteinExistence type="inferred from homology"/>
<evidence type="ECO:0000313" key="13">
    <source>
        <dbReference type="Proteomes" id="UP000285301"/>
    </source>
</evidence>
<dbReference type="NCBIfam" id="TIGR01297">
    <property type="entry name" value="CDF"/>
    <property type="match status" value="1"/>
</dbReference>
<evidence type="ECO:0000259" key="11">
    <source>
        <dbReference type="Pfam" id="PF16916"/>
    </source>
</evidence>
<evidence type="ECO:0000256" key="1">
    <source>
        <dbReference type="ARBA" id="ARBA00004141"/>
    </source>
</evidence>
<dbReference type="Pfam" id="PF01545">
    <property type="entry name" value="Cation_efflux"/>
    <property type="match status" value="1"/>
</dbReference>
<dbReference type="GO" id="GO:0005385">
    <property type="term" value="F:zinc ion transmembrane transporter activity"/>
    <property type="evidence" value="ECO:0007669"/>
    <property type="project" value="TreeGrafter"/>
</dbReference>
<dbReference type="InterPro" id="IPR050681">
    <property type="entry name" value="CDF/SLC30A"/>
</dbReference>
<evidence type="ECO:0000313" key="12">
    <source>
        <dbReference type="EMBL" id="RWS01428.1"/>
    </source>
</evidence>
<evidence type="ECO:0000256" key="5">
    <source>
        <dbReference type="ARBA" id="ARBA00022906"/>
    </source>
</evidence>
<dbReference type="GO" id="GO:0010043">
    <property type="term" value="P:response to zinc ion"/>
    <property type="evidence" value="ECO:0007669"/>
    <property type="project" value="TreeGrafter"/>
</dbReference>
<feature type="transmembrane region" description="Helical" evidence="9">
    <location>
        <begin position="43"/>
        <end position="66"/>
    </location>
</feature>
<dbReference type="AlphaFoldDB" id="A0A443QEH0"/>
<protein>
    <submittedName>
        <fullName evidence="12">Zinc transporter 2-like protein</fullName>
    </submittedName>
</protein>